<protein>
    <submittedName>
        <fullName evidence="5">DNA-binding transcriptional regulator, MarR family</fullName>
    </submittedName>
</protein>
<proteinExistence type="predicted"/>
<dbReference type="Pfam" id="PF01047">
    <property type="entry name" value="MarR"/>
    <property type="match status" value="1"/>
</dbReference>
<dbReference type="SUPFAM" id="SSF46785">
    <property type="entry name" value="Winged helix' DNA-binding domain"/>
    <property type="match status" value="1"/>
</dbReference>
<dbReference type="Proteomes" id="UP000242763">
    <property type="component" value="Unassembled WGS sequence"/>
</dbReference>
<dbReference type="GO" id="GO:0003677">
    <property type="term" value="F:DNA binding"/>
    <property type="evidence" value="ECO:0007669"/>
    <property type="project" value="UniProtKB-KW"/>
</dbReference>
<accession>A0A1I3PY00</accession>
<evidence type="ECO:0000256" key="1">
    <source>
        <dbReference type="ARBA" id="ARBA00023015"/>
    </source>
</evidence>
<keyword evidence="2 5" id="KW-0238">DNA-binding</keyword>
<dbReference type="PRINTS" id="PR00598">
    <property type="entry name" value="HTHMARR"/>
</dbReference>
<keyword evidence="6" id="KW-1185">Reference proteome</keyword>
<dbReference type="RefSeq" id="WP_091522766.1">
    <property type="nucleotide sequence ID" value="NZ_FORF01000013.1"/>
</dbReference>
<dbReference type="PROSITE" id="PS50995">
    <property type="entry name" value="HTH_MARR_2"/>
    <property type="match status" value="1"/>
</dbReference>
<dbReference type="InterPro" id="IPR036390">
    <property type="entry name" value="WH_DNA-bd_sf"/>
</dbReference>
<dbReference type="GO" id="GO:0006950">
    <property type="term" value="P:response to stress"/>
    <property type="evidence" value="ECO:0007669"/>
    <property type="project" value="TreeGrafter"/>
</dbReference>
<name>A0A1I3PY00_9HYPH</name>
<reference evidence="6" key="1">
    <citation type="submission" date="2016-10" db="EMBL/GenBank/DDBJ databases">
        <authorList>
            <person name="Varghese N."/>
            <person name="Submissions S."/>
        </authorList>
    </citation>
    <scope>NUCLEOTIDE SEQUENCE [LARGE SCALE GENOMIC DNA]</scope>
    <source>
        <strain evidence="6">DSM 21857</strain>
    </source>
</reference>
<dbReference type="InterPro" id="IPR036388">
    <property type="entry name" value="WH-like_DNA-bd_sf"/>
</dbReference>
<dbReference type="STRING" id="1121003.SAMN03080618_02483"/>
<evidence type="ECO:0000256" key="3">
    <source>
        <dbReference type="ARBA" id="ARBA00023163"/>
    </source>
</evidence>
<dbReference type="InterPro" id="IPR039422">
    <property type="entry name" value="MarR/SlyA-like"/>
</dbReference>
<dbReference type="Gene3D" id="1.10.10.10">
    <property type="entry name" value="Winged helix-like DNA-binding domain superfamily/Winged helix DNA-binding domain"/>
    <property type="match status" value="1"/>
</dbReference>
<evidence type="ECO:0000313" key="5">
    <source>
        <dbReference type="EMBL" id="SFJ26117.1"/>
    </source>
</evidence>
<dbReference type="OrthoDB" id="582199at2"/>
<dbReference type="PANTHER" id="PTHR33164">
    <property type="entry name" value="TRANSCRIPTIONAL REGULATOR, MARR FAMILY"/>
    <property type="match status" value="1"/>
</dbReference>
<dbReference type="InterPro" id="IPR000835">
    <property type="entry name" value="HTH_MarR-typ"/>
</dbReference>
<keyword evidence="1" id="KW-0805">Transcription regulation</keyword>
<keyword evidence="3" id="KW-0804">Transcription</keyword>
<dbReference type="AlphaFoldDB" id="A0A1I3PY00"/>
<gene>
    <name evidence="5" type="ORF">SAMN03080618_02483</name>
</gene>
<evidence type="ECO:0000313" key="6">
    <source>
        <dbReference type="Proteomes" id="UP000242763"/>
    </source>
</evidence>
<dbReference type="PANTHER" id="PTHR33164:SF64">
    <property type="entry name" value="TRANSCRIPTIONAL REGULATOR SLYA"/>
    <property type="match status" value="1"/>
</dbReference>
<evidence type="ECO:0000259" key="4">
    <source>
        <dbReference type="PROSITE" id="PS50995"/>
    </source>
</evidence>
<dbReference type="GO" id="GO:0003700">
    <property type="term" value="F:DNA-binding transcription factor activity"/>
    <property type="evidence" value="ECO:0007669"/>
    <property type="project" value="InterPro"/>
</dbReference>
<feature type="domain" description="HTH marR-type" evidence="4">
    <location>
        <begin position="7"/>
        <end position="141"/>
    </location>
</feature>
<evidence type="ECO:0000256" key="2">
    <source>
        <dbReference type="ARBA" id="ARBA00023125"/>
    </source>
</evidence>
<dbReference type="SMART" id="SM00347">
    <property type="entry name" value="HTH_MARR"/>
    <property type="match status" value="1"/>
</dbReference>
<dbReference type="EMBL" id="FORF01000013">
    <property type="protein sequence ID" value="SFJ26117.1"/>
    <property type="molecule type" value="Genomic_DNA"/>
</dbReference>
<sequence>MPPEIYHNTISFVITDVARLMRAEFDRRTSGVGIGLTPGEARVLFSVSKAGPVRQAVLAERMGLEAMTLSTYLDRLEERGLLSRTADPSDRRAKLVSVRPEAEPIIQEILRIGAQLRADMSATIDPQKMEQLRQSLMQMRNCLIEMRPECPKGTSKA</sequence>
<organism evidence="5 6">
    <name type="scientific">Aquamicrobium aerolatum DSM 21857</name>
    <dbReference type="NCBI Taxonomy" id="1121003"/>
    <lineage>
        <taxon>Bacteria</taxon>
        <taxon>Pseudomonadati</taxon>
        <taxon>Pseudomonadota</taxon>
        <taxon>Alphaproteobacteria</taxon>
        <taxon>Hyphomicrobiales</taxon>
        <taxon>Phyllobacteriaceae</taxon>
        <taxon>Aerobium</taxon>
    </lineage>
</organism>